<dbReference type="RefSeq" id="WP_016962407.1">
    <property type="nucleotide sequence ID" value="NZ_AJWN02000070.1"/>
</dbReference>
<feature type="domain" description="ABC-type transport auxiliary lipoprotein component" evidence="2">
    <location>
        <begin position="28"/>
        <end position="187"/>
    </location>
</feature>
<comment type="caution">
    <text evidence="3">The sequence shown here is derived from an EMBL/GenBank/DDBJ whole genome shotgun (WGS) entry which is preliminary data.</text>
</comment>
<dbReference type="Pfam" id="PF03886">
    <property type="entry name" value="ABC_trans_aux"/>
    <property type="match status" value="1"/>
</dbReference>
<organism evidence="3 4">
    <name type="scientific">Enterovibrio norvegicus FF-454</name>
    <dbReference type="NCBI Taxonomy" id="1185651"/>
    <lineage>
        <taxon>Bacteria</taxon>
        <taxon>Pseudomonadati</taxon>
        <taxon>Pseudomonadota</taxon>
        <taxon>Gammaproteobacteria</taxon>
        <taxon>Vibrionales</taxon>
        <taxon>Vibrionaceae</taxon>
        <taxon>Enterovibrio</taxon>
    </lineage>
</organism>
<dbReference type="PROSITE" id="PS51257">
    <property type="entry name" value="PROKAR_LIPOPROTEIN"/>
    <property type="match status" value="1"/>
</dbReference>
<evidence type="ECO:0000259" key="2">
    <source>
        <dbReference type="Pfam" id="PF03886"/>
    </source>
</evidence>
<dbReference type="Proteomes" id="UP000095039">
    <property type="component" value="Unassembled WGS sequence"/>
</dbReference>
<accession>A0A1E5C3K4</accession>
<dbReference type="Gene3D" id="3.40.50.10610">
    <property type="entry name" value="ABC-type transport auxiliary lipoprotein component"/>
    <property type="match status" value="1"/>
</dbReference>
<evidence type="ECO:0000256" key="1">
    <source>
        <dbReference type="SAM" id="SignalP"/>
    </source>
</evidence>
<evidence type="ECO:0000313" key="4">
    <source>
        <dbReference type="Proteomes" id="UP000095039"/>
    </source>
</evidence>
<gene>
    <name evidence="3" type="ORF">A1OK_12160</name>
</gene>
<keyword evidence="4" id="KW-1185">Reference proteome</keyword>
<protein>
    <recommendedName>
        <fullName evidence="2">ABC-type transport auxiliary lipoprotein component domain-containing protein</fullName>
    </recommendedName>
</protein>
<dbReference type="EMBL" id="AJWN02000070">
    <property type="protein sequence ID" value="OEE60059.1"/>
    <property type="molecule type" value="Genomic_DNA"/>
</dbReference>
<keyword evidence="1" id="KW-0732">Signal</keyword>
<evidence type="ECO:0000313" key="3">
    <source>
        <dbReference type="EMBL" id="OEE60059.1"/>
    </source>
</evidence>
<dbReference type="AlphaFoldDB" id="A0A1E5C3K4"/>
<reference evidence="3 4" key="1">
    <citation type="journal article" date="2012" name="Science">
        <title>Ecological populations of bacteria act as socially cohesive units of antibiotic production and resistance.</title>
        <authorList>
            <person name="Cordero O.X."/>
            <person name="Wildschutte H."/>
            <person name="Kirkup B."/>
            <person name="Proehl S."/>
            <person name="Ngo L."/>
            <person name="Hussain F."/>
            <person name="Le Roux F."/>
            <person name="Mincer T."/>
            <person name="Polz M.F."/>
        </authorList>
    </citation>
    <scope>NUCLEOTIDE SEQUENCE [LARGE SCALE GENOMIC DNA]</scope>
    <source>
        <strain evidence="3 4">FF-454</strain>
    </source>
</reference>
<dbReference type="SUPFAM" id="SSF159594">
    <property type="entry name" value="XCC0632-like"/>
    <property type="match status" value="1"/>
</dbReference>
<name>A0A1E5C3K4_9GAMM</name>
<sequence>MKTLLMTALALLMLTACSSKPNIAQNTYLLTSDSLGRTYTFQNKVPILVIPNVAVSDILSGSGIVYQISNTETVAANNNRWAEGLSEQLTRLIISGLREKQTRYWPVGTSPISSTSPVQTLWVKMAQFNGSYTGDAMLAGEWMLFDDSGNILLSETFQISEPLKQEGYPALVDALSVALDNLTTQLASTLNP</sequence>
<feature type="signal peptide" evidence="1">
    <location>
        <begin position="1"/>
        <end position="24"/>
    </location>
</feature>
<dbReference type="InterPro" id="IPR005586">
    <property type="entry name" value="ABC_trans_aux"/>
</dbReference>
<feature type="chain" id="PRO_5009172329" description="ABC-type transport auxiliary lipoprotein component domain-containing protein" evidence="1">
    <location>
        <begin position="25"/>
        <end position="192"/>
    </location>
</feature>
<proteinExistence type="predicted"/>